<organism evidence="2 3">
    <name type="scientific">Cognatilysobacter bugurensis</name>
    <dbReference type="NCBI Taxonomy" id="543356"/>
    <lineage>
        <taxon>Bacteria</taxon>
        <taxon>Pseudomonadati</taxon>
        <taxon>Pseudomonadota</taxon>
        <taxon>Gammaproteobacteria</taxon>
        <taxon>Lysobacterales</taxon>
        <taxon>Lysobacteraceae</taxon>
        <taxon>Cognatilysobacter</taxon>
    </lineage>
</organism>
<dbReference type="AlphaFoldDB" id="A0A918T5W7"/>
<accession>A0A918T5W7</accession>
<proteinExistence type="predicted"/>
<gene>
    <name evidence="2" type="ORF">GCM10007067_25580</name>
</gene>
<keyword evidence="1" id="KW-0812">Transmembrane</keyword>
<evidence type="ECO:0000256" key="1">
    <source>
        <dbReference type="SAM" id="Phobius"/>
    </source>
</evidence>
<sequence length="257" mass="28205">MRSGFRHELSRRLVAWVDASDAAPPLGATEAAQQRLLARVHSARSRPGPVRAHWLAAASAAVLAIVVLALPLWTEQGTAFADVQAHLRDFRTLSMQVEQRHGDRVIQRSRTVVDARGVLRTDVGAELSVVVDPVRGRVLTLQHGPKHAMTMPLEQAAGGPDAALKWLAQIRNFKGQAQRLDSTRTIDGRVAHGWALDISGNRMVLWADRDGLPLAMENGGPGGLEIRYRFRFNVPLARGYLSSDVPGGYRLVDEDRL</sequence>
<name>A0A918T5W7_9GAMM</name>
<dbReference type="EMBL" id="BMYD01000004">
    <property type="protein sequence ID" value="GHA86414.1"/>
    <property type="molecule type" value="Genomic_DNA"/>
</dbReference>
<protein>
    <submittedName>
        <fullName evidence="2">Uncharacterized protein</fullName>
    </submittedName>
</protein>
<dbReference type="Proteomes" id="UP000646426">
    <property type="component" value="Unassembled WGS sequence"/>
</dbReference>
<reference evidence="2" key="1">
    <citation type="journal article" date="2014" name="Int. J. Syst. Evol. Microbiol.">
        <title>Complete genome sequence of Corynebacterium casei LMG S-19264T (=DSM 44701T), isolated from a smear-ripened cheese.</title>
        <authorList>
            <consortium name="US DOE Joint Genome Institute (JGI-PGF)"/>
            <person name="Walter F."/>
            <person name="Albersmeier A."/>
            <person name="Kalinowski J."/>
            <person name="Ruckert C."/>
        </authorList>
    </citation>
    <scope>NUCLEOTIDE SEQUENCE</scope>
    <source>
        <strain evidence="2">KCTC 23077</strain>
    </source>
</reference>
<feature type="transmembrane region" description="Helical" evidence="1">
    <location>
        <begin position="54"/>
        <end position="73"/>
    </location>
</feature>
<keyword evidence="1" id="KW-0472">Membrane</keyword>
<keyword evidence="1" id="KW-1133">Transmembrane helix</keyword>
<dbReference type="RefSeq" id="WP_229792513.1">
    <property type="nucleotide sequence ID" value="NZ_BMYD01000004.1"/>
</dbReference>
<evidence type="ECO:0000313" key="2">
    <source>
        <dbReference type="EMBL" id="GHA86414.1"/>
    </source>
</evidence>
<keyword evidence="3" id="KW-1185">Reference proteome</keyword>
<comment type="caution">
    <text evidence="2">The sequence shown here is derived from an EMBL/GenBank/DDBJ whole genome shotgun (WGS) entry which is preliminary data.</text>
</comment>
<evidence type="ECO:0000313" key="3">
    <source>
        <dbReference type="Proteomes" id="UP000646426"/>
    </source>
</evidence>
<reference evidence="2" key="2">
    <citation type="submission" date="2020-09" db="EMBL/GenBank/DDBJ databases">
        <authorList>
            <person name="Sun Q."/>
            <person name="Kim S."/>
        </authorList>
    </citation>
    <scope>NUCLEOTIDE SEQUENCE</scope>
    <source>
        <strain evidence="2">KCTC 23077</strain>
    </source>
</reference>